<sequence length="153" mass="16436">MISKSAGHAGSWTTDWKGRAMRVRSVLAGMLGALALVVGVAGPAAAANKDGVCEASEFCLFYQYAGQVSSFLDFRYNDPDHRNDRFKGPGAGYNATVADNVRSAWNRHSSAYGLINELLNCSPSGAFDVIVPGELANVNEAVRDNNWSNCWTT</sequence>
<accession>A0A4R6J791</accession>
<proteinExistence type="predicted"/>
<dbReference type="Proteomes" id="UP000295388">
    <property type="component" value="Unassembled WGS sequence"/>
</dbReference>
<name>A0A4R6J791_9ACTN</name>
<dbReference type="Pfam" id="PF03995">
    <property type="entry name" value="Inhibitor_I36"/>
    <property type="match status" value="1"/>
</dbReference>
<keyword evidence="2" id="KW-1185">Reference proteome</keyword>
<protein>
    <submittedName>
        <fullName evidence="1">Peptidase inhibitor family I36</fullName>
    </submittedName>
</protein>
<comment type="caution">
    <text evidence="1">The sequence shown here is derived from an EMBL/GenBank/DDBJ whole genome shotgun (WGS) entry which is preliminary data.</text>
</comment>
<reference evidence="1 2" key="1">
    <citation type="submission" date="2019-03" db="EMBL/GenBank/DDBJ databases">
        <title>Genomic Encyclopedia of Type Strains, Phase III (KMG-III): the genomes of soil and plant-associated and newly described type strains.</title>
        <authorList>
            <person name="Whitman W."/>
        </authorList>
    </citation>
    <scope>NUCLEOTIDE SEQUENCE [LARGE SCALE GENOMIC DNA]</scope>
    <source>
        <strain evidence="1 2">VKM Ac-2527</strain>
    </source>
</reference>
<evidence type="ECO:0000313" key="2">
    <source>
        <dbReference type="Proteomes" id="UP000295388"/>
    </source>
</evidence>
<gene>
    <name evidence="1" type="ORF">EV643_13945</name>
</gene>
<dbReference type="OrthoDB" id="2677885at2"/>
<dbReference type="EMBL" id="SNWQ01000039">
    <property type="protein sequence ID" value="TDO30246.1"/>
    <property type="molecule type" value="Genomic_DNA"/>
</dbReference>
<dbReference type="AlphaFoldDB" id="A0A4R6J791"/>
<evidence type="ECO:0000313" key="1">
    <source>
        <dbReference type="EMBL" id="TDO30246.1"/>
    </source>
</evidence>
<organism evidence="1 2">
    <name type="scientific">Kribbella caucasensis</name>
    <dbReference type="NCBI Taxonomy" id="2512215"/>
    <lineage>
        <taxon>Bacteria</taxon>
        <taxon>Bacillati</taxon>
        <taxon>Actinomycetota</taxon>
        <taxon>Actinomycetes</taxon>
        <taxon>Propionibacteriales</taxon>
        <taxon>Kribbellaceae</taxon>
        <taxon>Kribbella</taxon>
    </lineage>
</organism>